<accession>A0A5J4V548</accession>
<reference evidence="1 2" key="1">
    <citation type="submission" date="2019-03" db="EMBL/GenBank/DDBJ databases">
        <title>Single cell metagenomics reveals metabolic interactions within the superorganism composed of flagellate Streblomastix strix and complex community of Bacteroidetes bacteria on its surface.</title>
        <authorList>
            <person name="Treitli S.C."/>
            <person name="Kolisko M."/>
            <person name="Husnik F."/>
            <person name="Keeling P."/>
            <person name="Hampl V."/>
        </authorList>
    </citation>
    <scope>NUCLEOTIDE SEQUENCE [LARGE SCALE GENOMIC DNA]</scope>
    <source>
        <strain evidence="1">ST1C</strain>
    </source>
</reference>
<dbReference type="Proteomes" id="UP000324800">
    <property type="component" value="Unassembled WGS sequence"/>
</dbReference>
<organism evidence="1 2">
    <name type="scientific">Streblomastix strix</name>
    <dbReference type="NCBI Taxonomy" id="222440"/>
    <lineage>
        <taxon>Eukaryota</taxon>
        <taxon>Metamonada</taxon>
        <taxon>Preaxostyla</taxon>
        <taxon>Oxymonadida</taxon>
        <taxon>Streblomastigidae</taxon>
        <taxon>Streblomastix</taxon>
    </lineage>
</organism>
<sequence>MIQDKQIKEQRYIWSDQSELPAISNISPWLKLKNLRSISDDEQDKRTQELLGSYGIGANFSLMLRSRIAQNSLMNSNGDLDVVAGSGAIHGAFSREQLQCLLYLQKNGLVGLLPPAEHYPILSGPNFSVMDEHSILNTYWKIVFGSSSKLWDLSSVDLYRSS</sequence>
<protein>
    <submittedName>
        <fullName evidence="1">Uncharacterized protein</fullName>
    </submittedName>
</protein>
<proteinExistence type="predicted"/>
<dbReference type="EMBL" id="SNRW01009485">
    <property type="protein sequence ID" value="KAA6377929.1"/>
    <property type="molecule type" value="Genomic_DNA"/>
</dbReference>
<comment type="caution">
    <text evidence="1">The sequence shown here is derived from an EMBL/GenBank/DDBJ whole genome shotgun (WGS) entry which is preliminary data.</text>
</comment>
<evidence type="ECO:0000313" key="1">
    <source>
        <dbReference type="EMBL" id="KAA6377929.1"/>
    </source>
</evidence>
<gene>
    <name evidence="1" type="ORF">EZS28_026543</name>
</gene>
<name>A0A5J4V548_9EUKA</name>
<dbReference type="AlphaFoldDB" id="A0A5J4V548"/>
<evidence type="ECO:0000313" key="2">
    <source>
        <dbReference type="Proteomes" id="UP000324800"/>
    </source>
</evidence>